<dbReference type="KEGG" id="clx:CLAN_0760"/>
<evidence type="ECO:0000256" key="5">
    <source>
        <dbReference type="ARBA" id="ARBA00023125"/>
    </source>
</evidence>
<dbReference type="InterPro" id="IPR010095">
    <property type="entry name" value="Cas12f1-like_TNB"/>
</dbReference>
<dbReference type="PANTHER" id="PTHR36172">
    <property type="match status" value="1"/>
</dbReference>
<dbReference type="KEGG" id="clx:CLAN_0296"/>
<dbReference type="GeneID" id="46921900"/>
<evidence type="ECO:0000313" key="12">
    <source>
        <dbReference type="EMBL" id="ARQ98155.1"/>
    </source>
</evidence>
<dbReference type="GO" id="GO:0032196">
    <property type="term" value="P:transposition"/>
    <property type="evidence" value="ECO:0007669"/>
    <property type="project" value="UniProtKB-KW"/>
</dbReference>
<dbReference type="PANTHER" id="PTHR36172:SF1">
    <property type="entry name" value="RESOLVASE-RELATED"/>
    <property type="match status" value="1"/>
</dbReference>
<reference evidence="10 13" key="2">
    <citation type="journal article" date="2017" name="Genome Biol. Evol.">
        <title>Comparative genomic analysis identifies a Campylobacter clade deficient in selenium metabolism.</title>
        <authorList>
            <person name="Miller W.G."/>
            <person name="Yee E."/>
            <person name="Lopes B.S."/>
            <person name="Chapman M.H."/>
            <person name="Huynh S."/>
            <person name="Bono J.L."/>
            <person name="Parker C.T."/>
            <person name="Strachan N.J.C."/>
            <person name="Forbes K.J."/>
        </authorList>
    </citation>
    <scope>NUCLEOTIDE SEQUENCE</scope>
    <source>
        <strain evidence="10 13">NCTC 13004</strain>
    </source>
</reference>
<comment type="similarity">
    <text evidence="1">In the C-terminal section; belongs to the transposase 35 family.</text>
</comment>
<evidence type="ECO:0000259" key="7">
    <source>
        <dbReference type="Pfam" id="PF01385"/>
    </source>
</evidence>
<gene>
    <name evidence="10" type="ORF">CLAN_0296</name>
    <name evidence="11" type="ORF">CLAN_0760</name>
    <name evidence="12" type="ORF">CLAN_1434</name>
</gene>
<keyword evidence="3" id="KW-0479">Metal-binding</keyword>
<dbReference type="AlphaFoldDB" id="A0A1X9SLG4"/>
<dbReference type="NCBIfam" id="TIGR01766">
    <property type="entry name" value="IS200/IS605 family accessory protein TnpB-like domain"/>
    <property type="match status" value="1"/>
</dbReference>
<dbReference type="GO" id="GO:0046872">
    <property type="term" value="F:metal ion binding"/>
    <property type="evidence" value="ECO:0007669"/>
    <property type="project" value="UniProtKB-KW"/>
</dbReference>
<evidence type="ECO:0000313" key="10">
    <source>
        <dbReference type="EMBL" id="ARQ97062.1"/>
    </source>
</evidence>
<keyword evidence="4" id="KW-0862">Zinc</keyword>
<evidence type="ECO:0000313" key="11">
    <source>
        <dbReference type="EMBL" id="ARQ97506.1"/>
    </source>
</evidence>
<feature type="domain" description="Cas12f1-like TNB" evidence="8">
    <location>
        <begin position="316"/>
        <end position="383"/>
    </location>
</feature>
<proteinExistence type="inferred from homology"/>
<feature type="domain" description="Probable transposase IS891/IS1136/IS1341" evidence="7">
    <location>
        <begin position="186"/>
        <end position="303"/>
    </location>
</feature>
<evidence type="ECO:0000256" key="1">
    <source>
        <dbReference type="ARBA" id="ARBA00008761"/>
    </source>
</evidence>
<keyword evidence="5" id="KW-0238">DNA-binding</keyword>
<feature type="domain" description="Transposase putative helix-turn-helix" evidence="9">
    <location>
        <begin position="11"/>
        <end position="54"/>
    </location>
</feature>
<dbReference type="GO" id="GO:0003677">
    <property type="term" value="F:DNA binding"/>
    <property type="evidence" value="ECO:0007669"/>
    <property type="project" value="UniProtKB-KW"/>
</dbReference>
<evidence type="ECO:0000259" key="9">
    <source>
        <dbReference type="Pfam" id="PF12323"/>
    </source>
</evidence>
<accession>A0A1X9SLG4</accession>
<evidence type="ECO:0000256" key="2">
    <source>
        <dbReference type="ARBA" id="ARBA00022578"/>
    </source>
</evidence>
<dbReference type="InterPro" id="IPR001959">
    <property type="entry name" value="Transposase"/>
</dbReference>
<evidence type="ECO:0000313" key="13">
    <source>
        <dbReference type="Proteomes" id="UP000202031"/>
    </source>
</evidence>
<dbReference type="EMBL" id="CP015578">
    <property type="protein sequence ID" value="ARQ97062.1"/>
    <property type="molecule type" value="Genomic_DNA"/>
</dbReference>
<protein>
    <submittedName>
        <fullName evidence="10">IS605/IS607 family transposase</fullName>
    </submittedName>
</protein>
<dbReference type="Proteomes" id="UP000202031">
    <property type="component" value="Chromosome"/>
</dbReference>
<dbReference type="NCBIfam" id="NF040570">
    <property type="entry name" value="guided_TnpB"/>
    <property type="match status" value="1"/>
</dbReference>
<dbReference type="InterPro" id="IPR021027">
    <property type="entry name" value="Transposase_put_HTH"/>
</dbReference>
<reference evidence="13" key="1">
    <citation type="journal article" date="2017" name="Genome Biol. Evol.">
        <title>Comparative Genomic Analysis Identifies a Campylobacter Clade Deficient in Selenium Metabolism.</title>
        <authorList>
            <person name="Miller W.G."/>
            <person name="Yee E."/>
            <person name="Lopes B.S."/>
            <person name="Chapman M.H."/>
            <person name="Huynh S."/>
            <person name="Bono J.L."/>
            <person name="Parker C.T."/>
            <person name="Strachan N.J.C."/>
            <person name="Forbes K.J."/>
        </authorList>
    </citation>
    <scope>NUCLEOTIDE SEQUENCE [LARGE SCALE GENOMIC DNA]</scope>
    <source>
        <strain evidence="13">NCTC 13004</strain>
    </source>
</reference>
<organism evidence="10 13">
    <name type="scientific">Campylobacter lanienae NCTC 13004</name>
    <dbReference type="NCBI Taxonomy" id="1031753"/>
    <lineage>
        <taxon>Bacteria</taxon>
        <taxon>Pseudomonadati</taxon>
        <taxon>Campylobacterota</taxon>
        <taxon>Epsilonproteobacteria</taxon>
        <taxon>Campylobacterales</taxon>
        <taxon>Campylobacteraceae</taxon>
        <taxon>Campylobacter</taxon>
    </lineage>
</organism>
<name>A0A1X9SLG4_9BACT</name>
<dbReference type="GO" id="GO:0006310">
    <property type="term" value="P:DNA recombination"/>
    <property type="evidence" value="ECO:0007669"/>
    <property type="project" value="UniProtKB-KW"/>
</dbReference>
<dbReference type="InterPro" id="IPR051491">
    <property type="entry name" value="Recombinase/Transposase-rel"/>
</dbReference>
<dbReference type="Pfam" id="PF12323">
    <property type="entry name" value="HTH_OrfB_IS605"/>
    <property type="match status" value="1"/>
</dbReference>
<keyword evidence="2" id="KW-0815">Transposition</keyword>
<dbReference type="RefSeq" id="WP_172618492.1">
    <property type="nucleotide sequence ID" value="NZ_CP015578.1"/>
</dbReference>
<dbReference type="EMBL" id="CP015578">
    <property type="protein sequence ID" value="ARQ97506.1"/>
    <property type="molecule type" value="Genomic_DNA"/>
</dbReference>
<dbReference type="Pfam" id="PF07282">
    <property type="entry name" value="Cas12f1-like_TNB"/>
    <property type="match status" value="1"/>
</dbReference>
<evidence type="ECO:0000256" key="4">
    <source>
        <dbReference type="ARBA" id="ARBA00022833"/>
    </source>
</evidence>
<dbReference type="EMBL" id="CP015578">
    <property type="protein sequence ID" value="ARQ98155.1"/>
    <property type="molecule type" value="Genomic_DNA"/>
</dbReference>
<dbReference type="KEGG" id="clx:CLAN_1434"/>
<dbReference type="Pfam" id="PF01385">
    <property type="entry name" value="OrfB_IS605"/>
    <property type="match status" value="1"/>
</dbReference>
<sequence length="430" mass="49404">MSANNNELISISHKIELKPNNKAKTHFKKAFGCARLAYNWGLAKWQEYYKQGIKVTHLDLKKEFNAIKKEQFPFVYEVSKYATQQPFLNLNLAFQKFFRDLKQGKVSYPKFKKKKDNFGSYYIGGDQAIIKDEKYLKVPNLGLVKMKEKLRFNGKINSFTISQSADKFFVSFSMQISKDEYLKTHNKAKNNNLALSIDVGLKSFLSLSNGLEIKAPKPLAKFNRLMIKRARQLSKKQHAKTKQEALQGIKKSSNYLKASIKLNKLHRKIANIRSDFLHKLTSSLVANAKYFCLEDLNVKGMMSNHRLAKSISDVSFYEFKRQLEYKSSYNDKEIYQVDRFYPSSKLCSNCGTIKENLALKDRVYICDECGISIDRDYNASLNLLSQLKQKIGKVLAEFTPADLTALLDDLAINQIATSKVETGIQQKSYL</sequence>
<evidence type="ECO:0000259" key="8">
    <source>
        <dbReference type="Pfam" id="PF07282"/>
    </source>
</evidence>
<evidence type="ECO:0000256" key="6">
    <source>
        <dbReference type="ARBA" id="ARBA00023172"/>
    </source>
</evidence>
<keyword evidence="6" id="KW-0233">DNA recombination</keyword>
<evidence type="ECO:0000256" key="3">
    <source>
        <dbReference type="ARBA" id="ARBA00022723"/>
    </source>
</evidence>